<dbReference type="EMBL" id="UZAL01039011">
    <property type="protein sequence ID" value="VDP74701.1"/>
    <property type="molecule type" value="Genomic_DNA"/>
</dbReference>
<proteinExistence type="predicted"/>
<keyword evidence="3" id="KW-1185">Reference proteome</keyword>
<feature type="region of interest" description="Disordered" evidence="1">
    <location>
        <begin position="233"/>
        <end position="253"/>
    </location>
</feature>
<protein>
    <submittedName>
        <fullName evidence="2">Uncharacterized protein</fullName>
    </submittedName>
</protein>
<evidence type="ECO:0000313" key="2">
    <source>
        <dbReference type="EMBL" id="VDP74701.1"/>
    </source>
</evidence>
<dbReference type="STRING" id="31246.A0A183PTC4"/>
<dbReference type="Proteomes" id="UP000269396">
    <property type="component" value="Unassembled WGS sequence"/>
</dbReference>
<feature type="compositionally biased region" description="Low complexity" evidence="1">
    <location>
        <begin position="233"/>
        <end position="243"/>
    </location>
</feature>
<accession>A0A183PTC4</accession>
<sequence>MSSVSQGKNEKMLTSHESALTPTLKWRKNQFTCNNSNTTTTATNILTPRNDISYAPFLSYPHQSDLMTQSTTSPQYMLPNDCIIKSINDNSNDLKEINSIPLSHIKMALTERKKSSYPDLFMLKTNQNVTTNHAIVILPERSHSTRSSRTSSTRLRPDNSWIMNYDSCIDYTVTSNSSNSIITTSNTTTIKNSCSLFTSSSSLSSKVNRTHDPPSVVISRIFNPSVFSSKSVHSSLSSNNNENMDSEWKHLQGKCSKSRNRMFSKCS</sequence>
<organism evidence="2 3">
    <name type="scientific">Schistosoma mattheei</name>
    <dbReference type="NCBI Taxonomy" id="31246"/>
    <lineage>
        <taxon>Eukaryota</taxon>
        <taxon>Metazoa</taxon>
        <taxon>Spiralia</taxon>
        <taxon>Lophotrochozoa</taxon>
        <taxon>Platyhelminthes</taxon>
        <taxon>Trematoda</taxon>
        <taxon>Digenea</taxon>
        <taxon>Strigeidida</taxon>
        <taxon>Schistosomatoidea</taxon>
        <taxon>Schistosomatidae</taxon>
        <taxon>Schistosoma</taxon>
    </lineage>
</organism>
<name>A0A183PTC4_9TREM</name>
<dbReference type="AlphaFoldDB" id="A0A183PTC4"/>
<reference evidence="2 3" key="1">
    <citation type="submission" date="2018-11" db="EMBL/GenBank/DDBJ databases">
        <authorList>
            <consortium name="Pathogen Informatics"/>
        </authorList>
    </citation>
    <scope>NUCLEOTIDE SEQUENCE [LARGE SCALE GENOMIC DNA]</scope>
    <source>
        <strain>Denwood</strain>
        <strain evidence="3">Zambia</strain>
    </source>
</reference>
<evidence type="ECO:0000313" key="3">
    <source>
        <dbReference type="Proteomes" id="UP000269396"/>
    </source>
</evidence>
<evidence type="ECO:0000256" key="1">
    <source>
        <dbReference type="SAM" id="MobiDB-lite"/>
    </source>
</evidence>
<gene>
    <name evidence="2" type="ORF">SMTD_LOCUS17610</name>
</gene>